<sequence length="346" mass="39542">MKRTLILLVVFLLLGGGAFWYLSTDDERNKMTLAGSDRDFALEDMSQLHKIFIAGRKGERSTLVRNENGGWDLEGAGPANPHVMEPLLEAIRNVRIKYKPSDNAVKNMVNVLATQGKKVELYDKAGNLLKAYYIGGSTADERGTYIIMDGAEQPYVAEMPGFSGNLSVRFDRYGDEWRDKLLFSEKVEDIKYLSVEYPKQKNQSFILEATGSDYTVKPFYDITPEIRRPFKEGSVEAYLVNFESVGAEAFRNEYSSRDSIMQTIPFCSITLVNTKEDTTRAVFYPIIKEKVTTQDRKTGDYVTTGGYLDRYFVLRNQQDFMLAQHLVMEKIFWGYASFYKDTNLLN</sequence>
<name>A0A098S3T9_9BACT</name>
<evidence type="ECO:0000313" key="2">
    <source>
        <dbReference type="EMBL" id="KGE86795.1"/>
    </source>
</evidence>
<protein>
    <recommendedName>
        <fullName evidence="1">DUF4340 domain-containing protein</fullName>
    </recommendedName>
</protein>
<dbReference type="AlphaFoldDB" id="A0A098S3T9"/>
<reference evidence="2 3" key="1">
    <citation type="journal article" date="2014" name="Int. J. Syst. Evol. Microbiol.">
        <title>Phaeodactylibacter xiamenensis gen. nov., sp. nov., a member of the family Saprospiraceae isolated from the marine alga Phaeodactylum tricornutum.</title>
        <authorList>
            <person name="Chen Z.Jr."/>
            <person name="Lei X."/>
            <person name="Lai Q."/>
            <person name="Li Y."/>
            <person name="Zhang B."/>
            <person name="Zhang J."/>
            <person name="Zhang H."/>
            <person name="Yang L."/>
            <person name="Zheng W."/>
            <person name="Tian Y."/>
            <person name="Yu Z."/>
            <person name="Xu H.Jr."/>
            <person name="Zheng T."/>
        </authorList>
    </citation>
    <scope>NUCLEOTIDE SEQUENCE [LARGE SCALE GENOMIC DNA]</scope>
    <source>
        <strain evidence="2 3">KD52</strain>
    </source>
</reference>
<evidence type="ECO:0000259" key="1">
    <source>
        <dbReference type="Pfam" id="PF14238"/>
    </source>
</evidence>
<keyword evidence="3" id="KW-1185">Reference proteome</keyword>
<gene>
    <name evidence="2" type="ORF">IX84_19115</name>
</gene>
<dbReference type="Pfam" id="PF14238">
    <property type="entry name" value="DUF4340"/>
    <property type="match status" value="1"/>
</dbReference>
<feature type="domain" description="DUF4340" evidence="1">
    <location>
        <begin position="78"/>
        <end position="251"/>
    </location>
</feature>
<dbReference type="RefSeq" id="WP_044224002.1">
    <property type="nucleotide sequence ID" value="NZ_JBKAGJ010000049.1"/>
</dbReference>
<dbReference type="EMBL" id="JPOS01000054">
    <property type="protein sequence ID" value="KGE86795.1"/>
    <property type="molecule type" value="Genomic_DNA"/>
</dbReference>
<evidence type="ECO:0000313" key="3">
    <source>
        <dbReference type="Proteomes" id="UP000029736"/>
    </source>
</evidence>
<dbReference type="Proteomes" id="UP000029736">
    <property type="component" value="Unassembled WGS sequence"/>
</dbReference>
<dbReference type="STRING" id="1524460.IX84_19115"/>
<accession>A0A098S3T9</accession>
<comment type="caution">
    <text evidence="2">The sequence shown here is derived from an EMBL/GenBank/DDBJ whole genome shotgun (WGS) entry which is preliminary data.</text>
</comment>
<proteinExistence type="predicted"/>
<organism evidence="2 3">
    <name type="scientific">Phaeodactylibacter xiamenensis</name>
    <dbReference type="NCBI Taxonomy" id="1524460"/>
    <lineage>
        <taxon>Bacteria</taxon>
        <taxon>Pseudomonadati</taxon>
        <taxon>Bacteroidota</taxon>
        <taxon>Saprospiria</taxon>
        <taxon>Saprospirales</taxon>
        <taxon>Haliscomenobacteraceae</taxon>
        <taxon>Phaeodactylibacter</taxon>
    </lineage>
</organism>
<dbReference type="OrthoDB" id="931346at2"/>
<dbReference type="InterPro" id="IPR025641">
    <property type="entry name" value="DUF4340"/>
</dbReference>